<evidence type="ECO:0000313" key="17">
    <source>
        <dbReference type="Proteomes" id="UP000467379"/>
    </source>
</evidence>
<keyword evidence="7 11" id="KW-0319">Glycerol metabolism</keyword>
<name>A0A7I7W658_9MYCO</name>
<dbReference type="GO" id="GO:0001666">
    <property type="term" value="P:response to hypoxia"/>
    <property type="evidence" value="ECO:0007669"/>
    <property type="project" value="TreeGrafter"/>
</dbReference>
<reference evidence="14 17" key="2">
    <citation type="journal article" date="2019" name="Emerg. Microbes Infect.">
        <title>Comprehensive subspecies identification of 175 nontuberculous mycobacteria species based on 7547 genomic profiles.</title>
        <authorList>
            <person name="Matsumoto Y."/>
            <person name="Kinjo T."/>
            <person name="Motooka D."/>
            <person name="Nabeya D."/>
            <person name="Jung N."/>
            <person name="Uechi K."/>
            <person name="Horii T."/>
            <person name="Iida T."/>
            <person name="Fujita J."/>
            <person name="Nakamura S."/>
        </authorList>
    </citation>
    <scope>NUCLEOTIDE SEQUENCE [LARGE SCALE GENOMIC DNA]</scope>
    <source>
        <strain evidence="14 17">JCM 12687</strain>
    </source>
</reference>
<dbReference type="GO" id="GO:0005886">
    <property type="term" value="C:plasma membrane"/>
    <property type="evidence" value="ECO:0007669"/>
    <property type="project" value="TreeGrafter"/>
</dbReference>
<reference evidence="14" key="3">
    <citation type="submission" date="2020-02" db="EMBL/GenBank/DDBJ databases">
        <authorList>
            <person name="Matsumoto Y."/>
            <person name="Motooka D."/>
            <person name="Nakamura S."/>
        </authorList>
    </citation>
    <scope>NUCLEOTIDE SEQUENCE</scope>
    <source>
        <strain evidence="14">JCM 12687</strain>
    </source>
</reference>
<dbReference type="GO" id="GO:0004144">
    <property type="term" value="F:diacylglycerol O-acyltransferase activity"/>
    <property type="evidence" value="ECO:0007669"/>
    <property type="project" value="UniProtKB-EC"/>
</dbReference>
<keyword evidence="5 11" id="KW-0444">Lipid biosynthesis</keyword>
<dbReference type="NCBIfam" id="TIGR02946">
    <property type="entry name" value="acyl_WS_DGAT"/>
    <property type="match status" value="1"/>
</dbReference>
<protein>
    <recommendedName>
        <fullName evidence="4 11">Diacylglycerol O-acyltransferase</fullName>
        <ecNumber evidence="4 11">2.3.1.20</ecNumber>
    </recommendedName>
</protein>
<evidence type="ECO:0000259" key="12">
    <source>
        <dbReference type="Pfam" id="PF03007"/>
    </source>
</evidence>
<organism evidence="15 16">
    <name type="scientific">Mycobacterium branderi</name>
    <dbReference type="NCBI Taxonomy" id="43348"/>
    <lineage>
        <taxon>Bacteria</taxon>
        <taxon>Bacillati</taxon>
        <taxon>Actinomycetota</taxon>
        <taxon>Actinomycetes</taxon>
        <taxon>Mycobacteriales</taxon>
        <taxon>Mycobacteriaceae</taxon>
        <taxon>Mycobacterium</taxon>
    </lineage>
</organism>
<dbReference type="OrthoDB" id="9810950at2"/>
<evidence type="ECO:0000259" key="13">
    <source>
        <dbReference type="Pfam" id="PF06974"/>
    </source>
</evidence>
<evidence type="ECO:0000256" key="5">
    <source>
        <dbReference type="ARBA" id="ARBA00022516"/>
    </source>
</evidence>
<proteinExistence type="inferred from homology"/>
<dbReference type="GO" id="GO:0071731">
    <property type="term" value="P:response to nitric oxide"/>
    <property type="evidence" value="ECO:0007669"/>
    <property type="project" value="TreeGrafter"/>
</dbReference>
<evidence type="ECO:0000256" key="3">
    <source>
        <dbReference type="ARBA" id="ARBA00009587"/>
    </source>
</evidence>
<comment type="pathway">
    <text evidence="2">Lipid metabolism.</text>
</comment>
<dbReference type="InterPro" id="IPR014292">
    <property type="entry name" value="Acyl_transf_WS/DGAT"/>
</dbReference>
<dbReference type="PANTHER" id="PTHR31650:SF1">
    <property type="entry name" value="WAX ESTER SYNTHASE_DIACYLGLYCEROL ACYLTRANSFERASE 4-RELATED"/>
    <property type="match status" value="1"/>
</dbReference>
<gene>
    <name evidence="15" type="ORF">BST20_08360</name>
    <name evidence="14" type="ORF">MBRA_21280</name>
</gene>
<sequence>MKRLSGTDAFFLSLENTAWPQHTAGLVILDPSSSAEFDHDRLRAHLEDRLRYLPEFRRRVQQVPLRLDRPVWADDPHFSLKAHVHRAAVPCPGGPRELGTLVGNLLAYPLDRSRPLWEAWCLEGLEGNRVAILLKQHHSMVDGISGAGLSDVLCDLEERPAKLPAAVPDDRSDPERSGIELVARGAFSALLSPPRMARLVRQAVGDAITTLGNLRRDEPPPRPLSAPRTSFNGVIGRRRDFAYCSLALDDVKRVKSHFGVTVNDVVLGAVSGALRRYLTERDELPERSLQATVPMSTRTTEDTELGNAVRPMVCSIATDIEDPVARLSAIHHNMTVVKELAQAQKTRSRVEVTDVAPPLLLTLLFRTIQAAKLEKRGPLSTNLIISNVPGPRTALYLAGARIEHIIPVGPLTMGMGINITVFSYRDAVDVGMQVDPALVDDPWALVDFVQEELNQLLAATRRKRPASVGRR</sequence>
<evidence type="ECO:0000313" key="16">
    <source>
        <dbReference type="Proteomes" id="UP000192441"/>
    </source>
</evidence>
<evidence type="ECO:0000313" key="14">
    <source>
        <dbReference type="EMBL" id="BBZ11933.1"/>
    </source>
</evidence>
<dbReference type="InterPro" id="IPR045034">
    <property type="entry name" value="O-acyltransferase_WSD1-like"/>
</dbReference>
<dbReference type="InterPro" id="IPR004255">
    <property type="entry name" value="O-acyltransferase_WSD1_N"/>
</dbReference>
<dbReference type="Pfam" id="PF03007">
    <property type="entry name" value="WS_DGAT_cat"/>
    <property type="match status" value="1"/>
</dbReference>
<evidence type="ECO:0000256" key="9">
    <source>
        <dbReference type="ARBA" id="ARBA00023315"/>
    </source>
</evidence>
<accession>A0A7I7W658</accession>
<reference evidence="15 16" key="1">
    <citation type="submission" date="2016-12" db="EMBL/GenBank/DDBJ databases">
        <title>The new phylogeny of genus Mycobacterium.</title>
        <authorList>
            <person name="Tortoli E."/>
            <person name="Trovato A."/>
            <person name="Cirillo D.M."/>
        </authorList>
    </citation>
    <scope>NUCLEOTIDE SEQUENCE [LARGE SCALE GENOMIC DNA]</scope>
    <source>
        <strain evidence="15 16">DSM 44624</strain>
    </source>
</reference>
<dbReference type="EC" id="2.3.1.20" evidence="4 11"/>
<keyword evidence="8 11" id="KW-0443">Lipid metabolism</keyword>
<evidence type="ECO:0000256" key="1">
    <source>
        <dbReference type="ARBA" id="ARBA00004771"/>
    </source>
</evidence>
<comment type="pathway">
    <text evidence="1 11">Glycerolipid metabolism; triacylglycerol biosynthesis.</text>
</comment>
<keyword evidence="17" id="KW-1185">Reference proteome</keyword>
<evidence type="ECO:0000256" key="2">
    <source>
        <dbReference type="ARBA" id="ARBA00005189"/>
    </source>
</evidence>
<evidence type="ECO:0000256" key="7">
    <source>
        <dbReference type="ARBA" id="ARBA00022798"/>
    </source>
</evidence>
<dbReference type="EMBL" id="AP022606">
    <property type="protein sequence ID" value="BBZ11933.1"/>
    <property type="molecule type" value="Genomic_DNA"/>
</dbReference>
<dbReference type="GO" id="GO:0006071">
    <property type="term" value="P:glycerol metabolic process"/>
    <property type="evidence" value="ECO:0007669"/>
    <property type="project" value="UniProtKB-KW"/>
</dbReference>
<evidence type="ECO:0000256" key="10">
    <source>
        <dbReference type="ARBA" id="ARBA00048109"/>
    </source>
</evidence>
<dbReference type="PANTHER" id="PTHR31650">
    <property type="entry name" value="O-ACYLTRANSFERASE (WSD1-LIKE) FAMILY PROTEIN"/>
    <property type="match status" value="1"/>
</dbReference>
<evidence type="ECO:0000256" key="11">
    <source>
        <dbReference type="RuleBase" id="RU361241"/>
    </source>
</evidence>
<comment type="similarity">
    <text evidence="3 11">Belongs to the long-chain O-acyltransferase family.</text>
</comment>
<feature type="domain" description="O-acyltransferase WSD1-like N-terminal" evidence="12">
    <location>
        <begin position="4"/>
        <end position="266"/>
    </location>
</feature>
<dbReference type="GO" id="GO:0019432">
    <property type="term" value="P:triglyceride biosynthetic process"/>
    <property type="evidence" value="ECO:0007669"/>
    <property type="project" value="UniProtKB-UniPathway"/>
</dbReference>
<evidence type="ECO:0000256" key="6">
    <source>
        <dbReference type="ARBA" id="ARBA00022679"/>
    </source>
</evidence>
<dbReference type="AlphaFoldDB" id="A0A7I7W658"/>
<dbReference type="RefSeq" id="WP_083130997.1">
    <property type="nucleotide sequence ID" value="NZ_AP022606.1"/>
</dbReference>
<keyword evidence="6 11" id="KW-0808">Transferase</keyword>
<dbReference type="SUPFAM" id="SSF52777">
    <property type="entry name" value="CoA-dependent acyltransferases"/>
    <property type="match status" value="1"/>
</dbReference>
<dbReference type="Proteomes" id="UP000467379">
    <property type="component" value="Chromosome"/>
</dbReference>
<dbReference type="Proteomes" id="UP000192441">
    <property type="component" value="Unassembled WGS sequence"/>
</dbReference>
<feature type="domain" description="O-acyltransferase WSD1 C-terminal" evidence="13">
    <location>
        <begin position="306"/>
        <end position="456"/>
    </location>
</feature>
<dbReference type="InterPro" id="IPR009721">
    <property type="entry name" value="O-acyltransferase_WSD1_C"/>
</dbReference>
<dbReference type="Pfam" id="PF06974">
    <property type="entry name" value="WS_DGAT_C"/>
    <property type="match status" value="1"/>
</dbReference>
<evidence type="ECO:0000256" key="8">
    <source>
        <dbReference type="ARBA" id="ARBA00023098"/>
    </source>
</evidence>
<evidence type="ECO:0000256" key="4">
    <source>
        <dbReference type="ARBA" id="ARBA00013244"/>
    </source>
</evidence>
<dbReference type="EMBL" id="MVHM01000003">
    <property type="protein sequence ID" value="ORA39514.1"/>
    <property type="molecule type" value="Genomic_DNA"/>
</dbReference>
<evidence type="ECO:0000313" key="15">
    <source>
        <dbReference type="EMBL" id="ORA39514.1"/>
    </source>
</evidence>
<keyword evidence="9 11" id="KW-0012">Acyltransferase</keyword>
<comment type="catalytic activity">
    <reaction evidence="10 11">
        <text>an acyl-CoA + a 1,2-diacyl-sn-glycerol = a triacyl-sn-glycerol + CoA</text>
        <dbReference type="Rhea" id="RHEA:10868"/>
        <dbReference type="ChEBI" id="CHEBI:17815"/>
        <dbReference type="ChEBI" id="CHEBI:57287"/>
        <dbReference type="ChEBI" id="CHEBI:58342"/>
        <dbReference type="ChEBI" id="CHEBI:64615"/>
        <dbReference type="EC" id="2.3.1.20"/>
    </reaction>
</comment>
<dbReference type="GO" id="GO:0051701">
    <property type="term" value="P:biological process involved in interaction with host"/>
    <property type="evidence" value="ECO:0007669"/>
    <property type="project" value="TreeGrafter"/>
</dbReference>